<comment type="caution">
    <text evidence="1">The sequence shown here is derived from an EMBL/GenBank/DDBJ whole genome shotgun (WGS) entry which is preliminary data.</text>
</comment>
<name>A0A2P4T4Y1_BAMTH</name>
<gene>
    <name evidence="1" type="ORF">CIB84_004828</name>
</gene>
<protein>
    <submittedName>
        <fullName evidence="1">Uncharacterized protein</fullName>
    </submittedName>
</protein>
<keyword evidence="2" id="KW-1185">Reference proteome</keyword>
<dbReference type="Proteomes" id="UP000237246">
    <property type="component" value="Unassembled WGS sequence"/>
</dbReference>
<evidence type="ECO:0000313" key="1">
    <source>
        <dbReference type="EMBL" id="POI31421.1"/>
    </source>
</evidence>
<organism evidence="1 2">
    <name type="scientific">Bambusicola thoracicus</name>
    <name type="common">Chinese bamboo-partridge</name>
    <name type="synonym">Perdix thoracica</name>
    <dbReference type="NCBI Taxonomy" id="9083"/>
    <lineage>
        <taxon>Eukaryota</taxon>
        <taxon>Metazoa</taxon>
        <taxon>Chordata</taxon>
        <taxon>Craniata</taxon>
        <taxon>Vertebrata</taxon>
        <taxon>Euteleostomi</taxon>
        <taxon>Archelosauria</taxon>
        <taxon>Archosauria</taxon>
        <taxon>Dinosauria</taxon>
        <taxon>Saurischia</taxon>
        <taxon>Theropoda</taxon>
        <taxon>Coelurosauria</taxon>
        <taxon>Aves</taxon>
        <taxon>Neognathae</taxon>
        <taxon>Galloanserae</taxon>
        <taxon>Galliformes</taxon>
        <taxon>Phasianidae</taxon>
        <taxon>Perdicinae</taxon>
        <taxon>Bambusicola</taxon>
    </lineage>
</organism>
<reference evidence="1 2" key="1">
    <citation type="submission" date="2018-01" db="EMBL/GenBank/DDBJ databases">
        <title>Comparison of the Chinese Bamboo Partridge and Red Junglefowl genome sequences highlights the importance of demography in genome evolution.</title>
        <authorList>
            <person name="Tiley G.P."/>
            <person name="Kimball R.T."/>
            <person name="Braun E.L."/>
            <person name="Burleigh J.G."/>
        </authorList>
    </citation>
    <scope>NUCLEOTIDE SEQUENCE [LARGE SCALE GENOMIC DNA]</scope>
    <source>
        <strain evidence="1">RTK389</strain>
        <tissue evidence="1">Blood</tissue>
    </source>
</reference>
<dbReference type="AlphaFoldDB" id="A0A2P4T4Y1"/>
<accession>A0A2P4T4Y1</accession>
<evidence type="ECO:0000313" key="2">
    <source>
        <dbReference type="Proteomes" id="UP000237246"/>
    </source>
</evidence>
<proteinExistence type="predicted"/>
<dbReference type="EMBL" id="PPHD01008707">
    <property type="protein sequence ID" value="POI31421.1"/>
    <property type="molecule type" value="Genomic_DNA"/>
</dbReference>
<sequence length="130" mass="14434">MVAFFPVTLVLAAPIPPQILLWSHPNPDPSTSSVSRIWPFPVQDNLLQMGSHSARPLFLQVQIWVFTEDPPHSKKGSKKKIESAMLSFWSLSPLSGLCYCALHSLPGREQLWLSSASVVSKLRLIAFPSI</sequence>